<sequence length="755" mass="83410">MSSEIARNALEECKGAYGMSMKIVGLSISSMPFVRQRLHIEIKQTLNYIVDVGMMCHMFVIGLEIDPQIFLQLPLPEAKVACVGVLSTFILSSSLTPLFKISEYPNYTFYFCLSIVLSGTASPLLTRIITDLKIGKSDIGKFVVSSGVHSDLISLLLIAFGYIFFDPYESFVHRNLKHIVIMSSTLVIETILAAKISPLIMNWVNHENPEGKSMKGSHLVLSIAYFVIVCSFSPVLGGYNKILSAFLAGIFMPRDGRIAKMIITKVNYFFATIFFPLFFFWVGTSADLTKSQIGHLDTWMNLFSLTLIAITGKVVGSVLSGVFLGFHWPESIAVGLFLNIKGHFQVYLAITASNMELTSISTSIVMVFATLHTVIYAPLVVARIIERARKRSPTQRMALQWLHPSNELRILLCLRTDEDVSSAINLIEISRGLAEPGILVYLTDMVELTDKVAATLTQGDDGADTLTVSDSEVVKMRENITNYVNDYLSENVEGINLRRMLALSTINSMHQDVCILAEDLLVSLIILPFHKNQEADGKLNAGHSGFRHINRKILRHTPCSVGILVDRGLGTIRITRASVTLNAAVIFIGGNDDREALAYAGRVARHPGVKLTVIRFLLEVSGDSVSSKISRAKANTTEHLEEMKLDDECFAEFYDRHVAGGNVAYMEKYLVNSGQTFSTLRSLEGQYGFFIVGRGGRVNSILTVGMNDWEECPELGPIGDILSASDFSVTASVLIIQQHSLKGELDGLHDEFSIM</sequence>
<evidence type="ECO:0000313" key="1">
    <source>
        <dbReference type="EMBL" id="KAI5681089.1"/>
    </source>
</evidence>
<comment type="caution">
    <text evidence="1">The sequence shown here is derived from an EMBL/GenBank/DDBJ whole genome shotgun (WGS) entry which is preliminary data.</text>
</comment>
<proteinExistence type="predicted"/>
<name>A0ACC0C8H1_CATRO</name>
<protein>
    <submittedName>
        <fullName evidence="1">Uncharacterized protein</fullName>
    </submittedName>
</protein>
<keyword evidence="2" id="KW-1185">Reference proteome</keyword>
<reference evidence="2" key="1">
    <citation type="journal article" date="2023" name="Nat. Plants">
        <title>Single-cell RNA sequencing provides a high-resolution roadmap for understanding the multicellular compartmentation of specialized metabolism.</title>
        <authorList>
            <person name="Sun S."/>
            <person name="Shen X."/>
            <person name="Li Y."/>
            <person name="Li Y."/>
            <person name="Wang S."/>
            <person name="Li R."/>
            <person name="Zhang H."/>
            <person name="Shen G."/>
            <person name="Guo B."/>
            <person name="Wei J."/>
            <person name="Xu J."/>
            <person name="St-Pierre B."/>
            <person name="Chen S."/>
            <person name="Sun C."/>
        </authorList>
    </citation>
    <scope>NUCLEOTIDE SEQUENCE [LARGE SCALE GENOMIC DNA]</scope>
</reference>
<dbReference type="Proteomes" id="UP001060085">
    <property type="component" value="Linkage Group LG01"/>
</dbReference>
<accession>A0ACC0C8H1</accession>
<evidence type="ECO:0000313" key="2">
    <source>
        <dbReference type="Proteomes" id="UP001060085"/>
    </source>
</evidence>
<dbReference type="EMBL" id="CM044701">
    <property type="protein sequence ID" value="KAI5681089.1"/>
    <property type="molecule type" value="Genomic_DNA"/>
</dbReference>
<organism evidence="1 2">
    <name type="scientific">Catharanthus roseus</name>
    <name type="common">Madagascar periwinkle</name>
    <name type="synonym">Vinca rosea</name>
    <dbReference type="NCBI Taxonomy" id="4058"/>
    <lineage>
        <taxon>Eukaryota</taxon>
        <taxon>Viridiplantae</taxon>
        <taxon>Streptophyta</taxon>
        <taxon>Embryophyta</taxon>
        <taxon>Tracheophyta</taxon>
        <taxon>Spermatophyta</taxon>
        <taxon>Magnoliopsida</taxon>
        <taxon>eudicotyledons</taxon>
        <taxon>Gunneridae</taxon>
        <taxon>Pentapetalae</taxon>
        <taxon>asterids</taxon>
        <taxon>lamiids</taxon>
        <taxon>Gentianales</taxon>
        <taxon>Apocynaceae</taxon>
        <taxon>Rauvolfioideae</taxon>
        <taxon>Vinceae</taxon>
        <taxon>Catharanthinae</taxon>
        <taxon>Catharanthus</taxon>
    </lineage>
</organism>
<gene>
    <name evidence="1" type="ORF">M9H77_02316</name>
</gene>